<protein>
    <submittedName>
        <fullName evidence="1">Uncharacterized protein</fullName>
    </submittedName>
</protein>
<sequence length="40" mass="4651">MSSKVQVFVLNLSFNKCWQTKLHVSTMLENYVWLCKATAT</sequence>
<name>A0A0A9HIS2_ARUDO</name>
<proteinExistence type="predicted"/>
<dbReference type="EMBL" id="GBRH01161284">
    <property type="protein sequence ID" value="JAE36612.1"/>
    <property type="molecule type" value="Transcribed_RNA"/>
</dbReference>
<reference evidence="1" key="2">
    <citation type="journal article" date="2015" name="Data Brief">
        <title>Shoot transcriptome of the giant reed, Arundo donax.</title>
        <authorList>
            <person name="Barrero R.A."/>
            <person name="Guerrero F.D."/>
            <person name="Moolhuijzen P."/>
            <person name="Goolsby J.A."/>
            <person name="Tidwell J."/>
            <person name="Bellgard S.E."/>
            <person name="Bellgard M.I."/>
        </authorList>
    </citation>
    <scope>NUCLEOTIDE SEQUENCE</scope>
    <source>
        <tissue evidence="1">Shoot tissue taken approximately 20 cm above the soil surface</tissue>
    </source>
</reference>
<organism evidence="1">
    <name type="scientific">Arundo donax</name>
    <name type="common">Giant reed</name>
    <name type="synonym">Donax arundinaceus</name>
    <dbReference type="NCBI Taxonomy" id="35708"/>
    <lineage>
        <taxon>Eukaryota</taxon>
        <taxon>Viridiplantae</taxon>
        <taxon>Streptophyta</taxon>
        <taxon>Embryophyta</taxon>
        <taxon>Tracheophyta</taxon>
        <taxon>Spermatophyta</taxon>
        <taxon>Magnoliopsida</taxon>
        <taxon>Liliopsida</taxon>
        <taxon>Poales</taxon>
        <taxon>Poaceae</taxon>
        <taxon>PACMAD clade</taxon>
        <taxon>Arundinoideae</taxon>
        <taxon>Arundineae</taxon>
        <taxon>Arundo</taxon>
    </lineage>
</organism>
<accession>A0A0A9HIS2</accession>
<evidence type="ECO:0000313" key="1">
    <source>
        <dbReference type="EMBL" id="JAE36612.1"/>
    </source>
</evidence>
<dbReference type="AlphaFoldDB" id="A0A0A9HIS2"/>
<reference evidence="1" key="1">
    <citation type="submission" date="2014-09" db="EMBL/GenBank/DDBJ databases">
        <authorList>
            <person name="Magalhaes I.L.F."/>
            <person name="Oliveira U."/>
            <person name="Santos F.R."/>
            <person name="Vidigal T.H.D.A."/>
            <person name="Brescovit A.D."/>
            <person name="Santos A.J."/>
        </authorList>
    </citation>
    <scope>NUCLEOTIDE SEQUENCE</scope>
    <source>
        <tissue evidence="1">Shoot tissue taken approximately 20 cm above the soil surface</tissue>
    </source>
</reference>